<dbReference type="AlphaFoldDB" id="A0AA97FBU2"/>
<dbReference type="Proteomes" id="UP001302429">
    <property type="component" value="Chromosome"/>
</dbReference>
<evidence type="ECO:0000313" key="1">
    <source>
        <dbReference type="EMBL" id="WOE76180.1"/>
    </source>
</evidence>
<sequence>MSVFLQAIVSGKLGAIIHGEGMAQLWRELVEPVIQMIADLIGMFAGELGHQDEARGAFMQDEYGLAWF</sequence>
<proteinExistence type="predicted"/>
<reference evidence="1 2" key="1">
    <citation type="submission" date="2023-10" db="EMBL/GenBank/DDBJ databases">
        <title>Complete genome sequence of a Sphingomonadaceae bacterium.</title>
        <authorList>
            <person name="Yan C."/>
        </authorList>
    </citation>
    <scope>NUCLEOTIDE SEQUENCE [LARGE SCALE GENOMIC DNA]</scope>
    <source>
        <strain evidence="1 2">SCSIO 66989</strain>
    </source>
</reference>
<evidence type="ECO:0000313" key="2">
    <source>
        <dbReference type="Proteomes" id="UP001302429"/>
    </source>
</evidence>
<gene>
    <name evidence="1" type="ORF">RB602_05565</name>
</gene>
<organism evidence="1 2">
    <name type="scientific">Alterisphingorhabdus coralli</name>
    <dbReference type="NCBI Taxonomy" id="3071408"/>
    <lineage>
        <taxon>Bacteria</taxon>
        <taxon>Pseudomonadati</taxon>
        <taxon>Pseudomonadota</taxon>
        <taxon>Alphaproteobacteria</taxon>
        <taxon>Sphingomonadales</taxon>
        <taxon>Sphingomonadaceae</taxon>
        <taxon>Alterisphingorhabdus (ex Yan et al. 2024)</taxon>
    </lineage>
</organism>
<name>A0AA97FBU2_9SPHN</name>
<dbReference type="KEGG" id="acoa:RB602_05565"/>
<protein>
    <submittedName>
        <fullName evidence="1">Uncharacterized protein</fullName>
    </submittedName>
</protein>
<dbReference type="EMBL" id="CP136594">
    <property type="protein sequence ID" value="WOE76180.1"/>
    <property type="molecule type" value="Genomic_DNA"/>
</dbReference>
<keyword evidence="2" id="KW-1185">Reference proteome</keyword>
<accession>A0AA97FBU2</accession>